<dbReference type="CDD" id="cd13590">
    <property type="entry name" value="PBP2_PotD_PotF_like"/>
    <property type="match status" value="1"/>
</dbReference>
<dbReference type="PRINTS" id="PR00909">
    <property type="entry name" value="SPERMDNBNDNG"/>
</dbReference>
<dbReference type="GO" id="GO:0015846">
    <property type="term" value="P:polyamine transport"/>
    <property type="evidence" value="ECO:0007669"/>
    <property type="project" value="InterPro"/>
</dbReference>
<dbReference type="PANTHER" id="PTHR30222:SF17">
    <property type="entry name" value="SPERMIDINE_PUTRESCINE-BINDING PERIPLASMIC PROTEIN"/>
    <property type="match status" value="1"/>
</dbReference>
<keyword evidence="3" id="KW-0732">Signal</keyword>
<dbReference type="Pfam" id="PF13416">
    <property type="entry name" value="SBP_bac_8"/>
    <property type="match status" value="1"/>
</dbReference>
<evidence type="ECO:0000256" key="1">
    <source>
        <dbReference type="ARBA" id="ARBA00004418"/>
    </source>
</evidence>
<organism evidence="5">
    <name type="scientific">freshwater metagenome</name>
    <dbReference type="NCBI Taxonomy" id="449393"/>
    <lineage>
        <taxon>unclassified sequences</taxon>
        <taxon>metagenomes</taxon>
        <taxon>ecological metagenomes</taxon>
    </lineage>
</organism>
<dbReference type="PROSITE" id="PS51318">
    <property type="entry name" value="TAT"/>
    <property type="match status" value="1"/>
</dbReference>
<dbReference type="GO" id="GO:0019808">
    <property type="term" value="F:polyamine binding"/>
    <property type="evidence" value="ECO:0007669"/>
    <property type="project" value="InterPro"/>
</dbReference>
<name>A0A6J6AW44_9ZZZZ</name>
<dbReference type="Gene3D" id="3.40.190.10">
    <property type="entry name" value="Periplasmic binding protein-like II"/>
    <property type="match status" value="2"/>
</dbReference>
<accession>A0A6J6AW44</accession>
<dbReference type="PANTHER" id="PTHR30222">
    <property type="entry name" value="SPERMIDINE/PUTRESCINE-BINDING PERIPLASMIC PROTEIN"/>
    <property type="match status" value="1"/>
</dbReference>
<dbReference type="EMBL" id="CAFBLF010000002">
    <property type="protein sequence ID" value="CAB4855141.1"/>
    <property type="molecule type" value="Genomic_DNA"/>
</dbReference>
<evidence type="ECO:0000256" key="3">
    <source>
        <dbReference type="ARBA" id="ARBA00022729"/>
    </source>
</evidence>
<dbReference type="InterPro" id="IPR001188">
    <property type="entry name" value="Sperm_putr-bd"/>
</dbReference>
<dbReference type="InterPro" id="IPR006059">
    <property type="entry name" value="SBP"/>
</dbReference>
<sequence>MNKQNLPEDPIIRELVQHARAAQISRRALLGGAFGGAIALSLAACAPGEQALVAAEDISDSDPTVNWANWPLYLDEDDAGNHPTLDAFTAATGIAAKYLVDVDDNNSYFAKVKDQLALGQDIGADTVCLTEWMVSRWIRRGWTQEFNLENIPNHANLVETLLNPDFDPGRKSSLPWQGGFAGLVYNSDLVTEPVVSVADLWREDLQGRVVVLSEMRDTLGVMMSSQGVDITKFTADEFYNALDEVEARVTDGYIRNIKGNSYSEDLVSEDALAGIVWSGDITVLNLEAGYEKWKFVLPDSGGTFWNDTFMVPIGSPRKTNAEKLINWYYDPAIAAQVAAWVNYVTPVNGAYEEAIKIDPALAENQLIFPNADTLSQVSIFRSLSDAEENEFQAAFQGVLLG</sequence>
<keyword evidence="4" id="KW-0574">Periplasm</keyword>
<dbReference type="AlphaFoldDB" id="A0A6J6AW44"/>
<comment type="subcellular location">
    <subcellularLocation>
        <location evidence="1">Periplasm</location>
    </subcellularLocation>
</comment>
<proteinExistence type="predicted"/>
<evidence type="ECO:0000313" key="6">
    <source>
        <dbReference type="EMBL" id="CAB4578358.1"/>
    </source>
</evidence>
<gene>
    <name evidence="5" type="ORF">UFOPK1413_00038</name>
    <name evidence="6" type="ORF">UFOPK1767_00112</name>
    <name evidence="7" type="ORF">UFOPK3339_00021</name>
</gene>
<evidence type="ECO:0000313" key="5">
    <source>
        <dbReference type="EMBL" id="CAB4530724.1"/>
    </source>
</evidence>
<dbReference type="SUPFAM" id="SSF53850">
    <property type="entry name" value="Periplasmic binding protein-like II"/>
    <property type="match status" value="1"/>
</dbReference>
<evidence type="ECO:0000313" key="7">
    <source>
        <dbReference type="EMBL" id="CAB4855141.1"/>
    </source>
</evidence>
<protein>
    <submittedName>
        <fullName evidence="5">Unannotated protein</fullName>
    </submittedName>
</protein>
<dbReference type="InterPro" id="IPR006311">
    <property type="entry name" value="TAT_signal"/>
</dbReference>
<dbReference type="GO" id="GO:0042597">
    <property type="term" value="C:periplasmic space"/>
    <property type="evidence" value="ECO:0007669"/>
    <property type="project" value="UniProtKB-SubCell"/>
</dbReference>
<evidence type="ECO:0000256" key="2">
    <source>
        <dbReference type="ARBA" id="ARBA00022448"/>
    </source>
</evidence>
<dbReference type="EMBL" id="CAEZSG010000003">
    <property type="protein sequence ID" value="CAB4530724.1"/>
    <property type="molecule type" value="Genomic_DNA"/>
</dbReference>
<evidence type="ECO:0000256" key="4">
    <source>
        <dbReference type="ARBA" id="ARBA00022764"/>
    </source>
</evidence>
<keyword evidence="2" id="KW-0813">Transport</keyword>
<reference evidence="5" key="1">
    <citation type="submission" date="2020-05" db="EMBL/GenBank/DDBJ databases">
        <authorList>
            <person name="Chiriac C."/>
            <person name="Salcher M."/>
            <person name="Ghai R."/>
            <person name="Kavagutti S V."/>
        </authorList>
    </citation>
    <scope>NUCLEOTIDE SEQUENCE</scope>
</reference>
<dbReference type="EMBL" id="CAEZTZ010000006">
    <property type="protein sequence ID" value="CAB4578358.1"/>
    <property type="molecule type" value="Genomic_DNA"/>
</dbReference>